<reference evidence="2" key="1">
    <citation type="submission" date="2015-08" db="EMBL/GenBank/DDBJ databases">
        <authorList>
            <person name="Varghese N."/>
        </authorList>
    </citation>
    <scope>NUCLEOTIDE SEQUENCE [LARGE SCALE GENOMIC DNA]</scope>
    <source>
        <strain evidence="2">JCM 18476</strain>
    </source>
</reference>
<dbReference type="STRING" id="1137284.GCA_001418205_02421"/>
<evidence type="ECO:0000313" key="1">
    <source>
        <dbReference type="EMBL" id="CUB04552.1"/>
    </source>
</evidence>
<name>A0A0K6IML5_9GAMM</name>
<dbReference type="OrthoDB" id="5878750at2"/>
<evidence type="ECO:0008006" key="3">
    <source>
        <dbReference type="Google" id="ProtNLM"/>
    </source>
</evidence>
<proteinExistence type="predicted"/>
<protein>
    <recommendedName>
        <fullName evidence="3">DUF4189 domain-containing protein</fullName>
    </recommendedName>
</protein>
<dbReference type="EMBL" id="CYHG01000007">
    <property type="protein sequence ID" value="CUB04552.1"/>
    <property type="molecule type" value="Genomic_DNA"/>
</dbReference>
<dbReference type="PROSITE" id="PS51257">
    <property type="entry name" value="PROKAR_LIPOPROTEIN"/>
    <property type="match status" value="1"/>
</dbReference>
<sequence length="202" mass="22438">MPRAFLFKTAFTVSVVTFLTACSSVQKQGVFSQAELAEQNIHPQFSRALEREEWLANEYRKYLSTKGNKAFAVYWDAVGFPLASGYGDDKLTMTIARKEALRLCQAYSRSQQERCVVESEEATHREPLDPASFPEEVIAYRDVAHWQQYLSTPGHKAIVGNPSGIKSGSKGESQADAEQKALAQCQEKASDISLGCYIIASE</sequence>
<accession>A0A0K6IML5</accession>
<dbReference type="Proteomes" id="UP000182769">
    <property type="component" value="Unassembled WGS sequence"/>
</dbReference>
<dbReference type="RefSeq" id="WP_055463496.1">
    <property type="nucleotide sequence ID" value="NZ_CYHG01000007.1"/>
</dbReference>
<organism evidence="1 2">
    <name type="scientific">Marinomonas fungiae</name>
    <dbReference type="NCBI Taxonomy" id="1137284"/>
    <lineage>
        <taxon>Bacteria</taxon>
        <taxon>Pseudomonadati</taxon>
        <taxon>Pseudomonadota</taxon>
        <taxon>Gammaproteobacteria</taxon>
        <taxon>Oceanospirillales</taxon>
        <taxon>Oceanospirillaceae</taxon>
        <taxon>Marinomonas</taxon>
    </lineage>
</organism>
<dbReference type="AlphaFoldDB" id="A0A0K6IML5"/>
<gene>
    <name evidence="1" type="ORF">Ga0061065_107126</name>
</gene>
<keyword evidence="2" id="KW-1185">Reference proteome</keyword>
<evidence type="ECO:0000313" key="2">
    <source>
        <dbReference type="Proteomes" id="UP000182769"/>
    </source>
</evidence>